<keyword evidence="3" id="KW-1185">Reference proteome</keyword>
<sequence>MKKNITTSNNNNNNDTTRWAPRKEEFTKSIISKLGFNPLEATERHLKNKNSALYMHPGKFAEDAVPIEVVDALRELMTLDRDSLLMTARGILPLKVTANLLFYVISIWAALRDEELLADIDPTDTPMQ</sequence>
<reference evidence="2 3" key="1">
    <citation type="journal article" date="2013" name="Genome Announc.">
        <title>Draft genome sequences for three mercury-methylating, sulfate-reducing bacteria.</title>
        <authorList>
            <person name="Brown S.D."/>
            <person name="Hurt R.A.Jr."/>
            <person name="Gilmour C.C."/>
            <person name="Elias D.A."/>
        </authorList>
    </citation>
    <scope>NUCLEOTIDE SEQUENCE [LARGE SCALE GENOMIC DNA]</scope>
    <source>
        <strain evidence="2 3">DSM 2059</strain>
    </source>
</reference>
<organism evidence="2 3">
    <name type="scientific">Desulfococcus multivorans DSM 2059</name>
    <dbReference type="NCBI Taxonomy" id="1121405"/>
    <lineage>
        <taxon>Bacteria</taxon>
        <taxon>Pseudomonadati</taxon>
        <taxon>Thermodesulfobacteriota</taxon>
        <taxon>Desulfobacteria</taxon>
        <taxon>Desulfobacterales</taxon>
        <taxon>Desulfococcaceae</taxon>
        <taxon>Desulfococcus</taxon>
    </lineage>
</organism>
<dbReference type="EMBL" id="ATHJ01000088">
    <property type="protein sequence ID" value="EPR39738.1"/>
    <property type="molecule type" value="Genomic_DNA"/>
</dbReference>
<evidence type="ECO:0000313" key="2">
    <source>
        <dbReference type="EMBL" id="EPR39738.1"/>
    </source>
</evidence>
<gene>
    <name evidence="2" type="ORF">dsmv_2586</name>
</gene>
<keyword evidence="1" id="KW-0812">Transmembrane</keyword>
<keyword evidence="1" id="KW-1133">Transmembrane helix</keyword>
<dbReference type="STRING" id="897.B2D07_18960"/>
<comment type="caution">
    <text evidence="2">The sequence shown here is derived from an EMBL/GenBank/DDBJ whole genome shotgun (WGS) entry which is preliminary data.</text>
</comment>
<proteinExistence type="predicted"/>
<keyword evidence="1" id="KW-0472">Membrane</keyword>
<feature type="transmembrane region" description="Helical" evidence="1">
    <location>
        <begin position="91"/>
        <end position="111"/>
    </location>
</feature>
<dbReference type="AlphaFoldDB" id="S7V530"/>
<accession>S7V530</accession>
<name>S7V530_DESML</name>
<evidence type="ECO:0000256" key="1">
    <source>
        <dbReference type="SAM" id="Phobius"/>
    </source>
</evidence>
<dbReference type="Proteomes" id="UP000014977">
    <property type="component" value="Unassembled WGS sequence"/>
</dbReference>
<evidence type="ECO:0000313" key="3">
    <source>
        <dbReference type="Proteomes" id="UP000014977"/>
    </source>
</evidence>
<protein>
    <submittedName>
        <fullName evidence="2">Uncharacterized protein</fullName>
    </submittedName>
</protein>
<dbReference type="RefSeq" id="WP_020877343.1">
    <property type="nucleotide sequence ID" value="NZ_ATHJ01000088.1"/>
</dbReference>